<dbReference type="Pfam" id="PF08161">
    <property type="entry name" value="RRP12_HEAT"/>
    <property type="match status" value="1"/>
</dbReference>
<organism evidence="7">
    <name type="scientific">Ananas comosus var. bracteatus</name>
    <name type="common">red pineapple</name>
    <dbReference type="NCBI Taxonomy" id="296719"/>
    <lineage>
        <taxon>Eukaryota</taxon>
        <taxon>Viridiplantae</taxon>
        <taxon>Streptophyta</taxon>
        <taxon>Embryophyta</taxon>
        <taxon>Tracheophyta</taxon>
        <taxon>Spermatophyta</taxon>
        <taxon>Magnoliopsida</taxon>
        <taxon>Liliopsida</taxon>
        <taxon>Poales</taxon>
        <taxon>Bromeliaceae</taxon>
        <taxon>Bromelioideae</taxon>
        <taxon>Ananas</taxon>
    </lineage>
</organism>
<evidence type="ECO:0000313" key="7">
    <source>
        <dbReference type="EMBL" id="CAD1828273.1"/>
    </source>
</evidence>
<feature type="region of interest" description="Disordered" evidence="3">
    <location>
        <begin position="60"/>
        <end position="132"/>
    </location>
</feature>
<name>A0A6V7PBU9_ANACO</name>
<protein>
    <submittedName>
        <fullName evidence="7">Uncharacterized protein</fullName>
    </submittedName>
</protein>
<comment type="similarity">
    <text evidence="1">Belongs to the RRP12 family.</text>
</comment>
<proteinExistence type="inferred from homology"/>
<dbReference type="InterPro" id="IPR016024">
    <property type="entry name" value="ARM-type_fold"/>
</dbReference>
<dbReference type="Pfam" id="PF23271">
    <property type="entry name" value="HEAT_GCN1"/>
    <property type="match status" value="1"/>
</dbReference>
<reference evidence="7" key="1">
    <citation type="submission" date="2020-07" db="EMBL/GenBank/DDBJ databases">
        <authorList>
            <person name="Lin J."/>
        </authorList>
    </citation>
    <scope>NUCLEOTIDE SEQUENCE</scope>
</reference>
<feature type="domain" description="RRP12 N-terminal HEAT" evidence="6">
    <location>
        <begin position="18"/>
        <end position="69"/>
    </location>
</feature>
<dbReference type="PANTHER" id="PTHR48412:SF1">
    <property type="entry name" value="ARM REPEAT SUPERFAMILY PROTEIN"/>
    <property type="match status" value="1"/>
</dbReference>
<accession>A0A6V7PBU9</accession>
<dbReference type="PANTHER" id="PTHR48412">
    <property type="entry name" value="ARM REPEAT SUPERFAMILY PROTEIN"/>
    <property type="match status" value="1"/>
</dbReference>
<evidence type="ECO:0000256" key="1">
    <source>
        <dbReference type="ARBA" id="ARBA00007690"/>
    </source>
</evidence>
<feature type="region of interest" description="Disordered" evidence="3">
    <location>
        <begin position="1"/>
        <end position="28"/>
    </location>
</feature>
<feature type="compositionally biased region" description="Basic and acidic residues" evidence="3">
    <location>
        <begin position="698"/>
        <end position="709"/>
    </location>
</feature>
<dbReference type="InterPro" id="IPR057546">
    <property type="entry name" value="HEAT_GCN1"/>
</dbReference>
<dbReference type="SUPFAM" id="SSF48371">
    <property type="entry name" value="ARM repeat"/>
    <property type="match status" value="1"/>
</dbReference>
<evidence type="ECO:0000259" key="4">
    <source>
        <dbReference type="Pfam" id="PF08161"/>
    </source>
</evidence>
<evidence type="ECO:0000256" key="2">
    <source>
        <dbReference type="ARBA" id="ARBA00022737"/>
    </source>
</evidence>
<dbReference type="InterPro" id="IPR012978">
    <property type="entry name" value="HEAT_RRP12"/>
</dbReference>
<feature type="domain" description="RRP12 HEAT" evidence="4">
    <location>
        <begin position="372"/>
        <end position="642"/>
    </location>
</feature>
<feature type="region of interest" description="Disordered" evidence="3">
    <location>
        <begin position="689"/>
        <end position="709"/>
    </location>
</feature>
<evidence type="ECO:0000256" key="3">
    <source>
        <dbReference type="SAM" id="MobiDB-lite"/>
    </source>
</evidence>
<dbReference type="EMBL" id="LR862147">
    <property type="protein sequence ID" value="CAD1828273.1"/>
    <property type="molecule type" value="Genomic_DNA"/>
</dbReference>
<dbReference type="Gene3D" id="1.25.10.10">
    <property type="entry name" value="Leucine-rich Repeat Variant"/>
    <property type="match status" value="1"/>
</dbReference>
<gene>
    <name evidence="7" type="ORF">CB5_LOCUS11484</name>
</gene>
<dbReference type="Pfam" id="PF25772">
    <property type="entry name" value="HEAT_RRP12_N"/>
    <property type="match status" value="2"/>
</dbReference>
<feature type="domain" description="Stalled ribosome sensor GCN1-like HEAT repeats region" evidence="5">
    <location>
        <begin position="820"/>
        <end position="946"/>
    </location>
</feature>
<dbReference type="InterPro" id="IPR011989">
    <property type="entry name" value="ARM-like"/>
</dbReference>
<feature type="domain" description="RRP12 N-terminal HEAT" evidence="6">
    <location>
        <begin position="127"/>
        <end position="271"/>
    </location>
</feature>
<evidence type="ECO:0000259" key="5">
    <source>
        <dbReference type="Pfam" id="PF23271"/>
    </source>
</evidence>
<sequence>MAISLETHEEREEEEDDGDQETLEGSGDVCGALMGRYAKSSAPQHRHLCASAAAMRAILQEEGLPLTPPPTSQPPSPPSATPPPTTPTPPPPSPPSSPSSSPPPRPVLPPPKAKDAAFVSPGPPELRAGGAATGTVRSIVKSLGFVALLLDFEDWEAVELPLETFLLLSVDRRPKVRRCAQECVEKIFRALKGSDVVKKASLLVLRMFEKYIPQAEKLVSNEFSDASAVPNLNKKVRMKILFEAYKLLPCRFNMLTRHILKLLEALAEHLEIKYLDSDAENFISALTSFISSHEKNPMDTTVSALKVLKNSLRKLENRHPGMWMRTLPVTLAAVAGYLRSDVDSSKVVALILKDWISFHSDWRVFVTDTNQSLEETTILSICLVLDKMLSLCDLPSENMLMIISVLFLRLGESSDMFMKEILIKLSQWAMNVNKEKPLLRHIHECIGSAAIAMGPEKILSLVPITFDEEKLTCSNTWLVPILKQYMFGASLQFFMEHILPIAKSIKIACNKAKKVSNQKRLQSFYDDLWSLLPAFCHYPTDTSQNFGSLAKLLMAVLKEDPSLHQTIATALQELVKGNKHLLSGNQDANLVDILPSFSFEIHDVNCRGLPYYYSKRFARKNMKVLASSSMDLIWILIDIFSDSSPEKRAYLKETLRCLFSLIGSADIRSLFLSLLERFSLSGTIGESDNLEGQIPQVEQKEEQTEATETEKEKEKMCLVMELLSIFVEAADKDLISLFFDFIKSSLLDGNDSCQAEAYLALSKILKDHSWFCLAQVDEIMMLLHGLKTTFNSTALKNRLSCFQFLLVHMLKINEEDINTKAFLILNEIILTLKSKKESRKVAYDALLATSHSLKNSQSANAESDLQRLFTMVMGYLSSPSPHIMSGAISALSLLIYNDADFCLAVPNLIPSVLVLLQNKSNEVIKAALGFVKVLVSSLRPDNLKNLQADIITGILPWSSVSKHHFRSKASNIGLSFVFLFLFF</sequence>
<keyword evidence="2" id="KW-0677">Repeat</keyword>
<feature type="compositionally biased region" description="Basic and acidic residues" evidence="3">
    <location>
        <begin position="1"/>
        <end position="10"/>
    </location>
</feature>
<dbReference type="InterPro" id="IPR057860">
    <property type="entry name" value="HEAT_RRP12_N"/>
</dbReference>
<evidence type="ECO:0000259" key="6">
    <source>
        <dbReference type="Pfam" id="PF25772"/>
    </source>
</evidence>
<dbReference type="AlphaFoldDB" id="A0A6V7PBU9"/>
<feature type="compositionally biased region" description="Acidic residues" evidence="3">
    <location>
        <begin position="11"/>
        <end position="22"/>
    </location>
</feature>
<feature type="compositionally biased region" description="Pro residues" evidence="3">
    <location>
        <begin position="66"/>
        <end position="111"/>
    </location>
</feature>